<dbReference type="RefSeq" id="WP_014148615.1">
    <property type="nucleotide sequence ID" value="NC_016112.1"/>
</dbReference>
<reference evidence="3" key="1">
    <citation type="journal article" date="2012" name="J. Bacteriol.">
        <title>Genome sequence of the haloalkaliphilic methanotrophic bacterium Methylomicrobium alcaliphilum 20Z.</title>
        <authorList>
            <person name="Vuilleumier S."/>
            <person name="Khmelenina V.N."/>
            <person name="Bringel F."/>
            <person name="Reshetnikov A.S."/>
            <person name="Lajus A."/>
            <person name="Mangenot S."/>
            <person name="Rouy Z."/>
            <person name="Op den Camp H.J."/>
            <person name="Jetten M.S."/>
            <person name="Dispirito A.A."/>
            <person name="Dunfield P."/>
            <person name="Klotz M.G."/>
            <person name="Semrau J.D."/>
            <person name="Stein L.Y."/>
            <person name="Barbe V."/>
            <person name="Medigue C."/>
            <person name="Trotsenko Y.A."/>
            <person name="Kalyuzhnaya M.G."/>
        </authorList>
    </citation>
    <scope>NUCLEOTIDE SEQUENCE [LARGE SCALE GENOMIC DNA]</scope>
    <source>
        <strain evidence="3">DSM 19304 / NCIMB 14124 / VKM B-2133 / 20Z</strain>
    </source>
</reference>
<dbReference type="Pfam" id="PF07254">
    <property type="entry name" value="Cpta_toxin"/>
    <property type="match status" value="1"/>
</dbReference>
<proteinExistence type="predicted"/>
<accession>G4ST74</accession>
<evidence type="ECO:0000313" key="3">
    <source>
        <dbReference type="Proteomes" id="UP000008315"/>
    </source>
</evidence>
<dbReference type="EMBL" id="FO082060">
    <property type="protein sequence ID" value="CCE23827.1"/>
    <property type="molecule type" value="Genomic_DNA"/>
</dbReference>
<keyword evidence="1" id="KW-0472">Membrane</keyword>
<dbReference type="InterPro" id="IPR009883">
    <property type="entry name" value="YgfX"/>
</dbReference>
<dbReference type="HOGENOM" id="CLU_153167_0_0_6"/>
<gene>
    <name evidence="2" type="ordered locus">MEALZ_2141</name>
</gene>
<keyword evidence="1" id="KW-1133">Transmembrane helix</keyword>
<dbReference type="KEGG" id="mah:MEALZ_2141"/>
<dbReference type="STRING" id="1091494.MEALZ_2141"/>
<protein>
    <submittedName>
        <fullName evidence="2">Uncharacterized protein</fullName>
    </submittedName>
</protein>
<dbReference type="Proteomes" id="UP000008315">
    <property type="component" value="Chromosome"/>
</dbReference>
<dbReference type="PATRIC" id="fig|271065.3.peg.2197"/>
<sequence length="141" mass="16471">MKHLELVTLRIGVSKREKKILLLMHLMALLAIALSAIEPYVQWLLIAVVIFSGIVCRRRYFIGDTERLLRYSEDYGWQLFTGDSFAQIRILGSTVLTPLAIFFHYELQGKNHYQVIFNDAMDEIDFRRLTVYLKITVSTEE</sequence>
<organism evidence="2 3">
    <name type="scientific">Methylotuvimicrobium alcaliphilum (strain DSM 19304 / NCIMB 14124 / VKM B-2133 / 20Z)</name>
    <name type="common">Methylomicrobium alcaliphilum</name>
    <dbReference type="NCBI Taxonomy" id="1091494"/>
    <lineage>
        <taxon>Bacteria</taxon>
        <taxon>Pseudomonadati</taxon>
        <taxon>Pseudomonadota</taxon>
        <taxon>Gammaproteobacteria</taxon>
        <taxon>Methylococcales</taxon>
        <taxon>Methylococcaceae</taxon>
        <taxon>Methylotuvimicrobium</taxon>
    </lineage>
</organism>
<feature type="transmembrane region" description="Helical" evidence="1">
    <location>
        <begin position="43"/>
        <end position="60"/>
    </location>
</feature>
<evidence type="ECO:0000313" key="2">
    <source>
        <dbReference type="EMBL" id="CCE23827.1"/>
    </source>
</evidence>
<evidence type="ECO:0000256" key="1">
    <source>
        <dbReference type="SAM" id="Phobius"/>
    </source>
</evidence>
<name>G4ST74_META2</name>
<keyword evidence="1" id="KW-0812">Transmembrane</keyword>
<keyword evidence="3" id="KW-1185">Reference proteome</keyword>
<dbReference type="AlphaFoldDB" id="G4ST74"/>
<feature type="transmembrane region" description="Helical" evidence="1">
    <location>
        <begin position="20"/>
        <end position="37"/>
    </location>
</feature>